<feature type="non-terminal residue" evidence="1">
    <location>
        <position position="1"/>
    </location>
</feature>
<evidence type="ECO:0000313" key="1">
    <source>
        <dbReference type="EMBL" id="CEK60210.1"/>
    </source>
</evidence>
<accession>A0A0B6YXH0</accession>
<gene>
    <name evidence="1" type="primary">ORF38727</name>
</gene>
<organism evidence="1">
    <name type="scientific">Arion vulgaris</name>
    <dbReference type="NCBI Taxonomy" id="1028688"/>
    <lineage>
        <taxon>Eukaryota</taxon>
        <taxon>Metazoa</taxon>
        <taxon>Spiralia</taxon>
        <taxon>Lophotrochozoa</taxon>
        <taxon>Mollusca</taxon>
        <taxon>Gastropoda</taxon>
        <taxon>Heterobranchia</taxon>
        <taxon>Euthyneura</taxon>
        <taxon>Panpulmonata</taxon>
        <taxon>Eupulmonata</taxon>
        <taxon>Stylommatophora</taxon>
        <taxon>Helicina</taxon>
        <taxon>Arionoidea</taxon>
        <taxon>Arionidae</taxon>
        <taxon>Arion</taxon>
    </lineage>
</organism>
<sequence length="93" mass="9698">KGHHNVEQWVQCLHIAVARSHNSGLTSASFPGACGGLIPGGLNGAASGGGTLRADRRVTVRPTAYSSLFESQTSSSMAVNPPPNRRVVMDTKL</sequence>
<protein>
    <submittedName>
        <fullName evidence="1">Uncharacterized protein</fullName>
    </submittedName>
</protein>
<proteinExistence type="predicted"/>
<name>A0A0B6YXH0_9EUPU</name>
<reference evidence="1" key="1">
    <citation type="submission" date="2014-12" db="EMBL/GenBank/DDBJ databases">
        <title>Insight into the proteome of Arion vulgaris.</title>
        <authorList>
            <person name="Aradska J."/>
            <person name="Bulat T."/>
            <person name="Smidak R."/>
            <person name="Sarate P."/>
            <person name="Gangsoo J."/>
            <person name="Sialana F."/>
            <person name="Bilban M."/>
            <person name="Lubec G."/>
        </authorList>
    </citation>
    <scope>NUCLEOTIDE SEQUENCE</scope>
    <source>
        <tissue evidence="1">Skin</tissue>
    </source>
</reference>
<dbReference type="AlphaFoldDB" id="A0A0B6YXH0"/>
<dbReference type="EMBL" id="HACG01013345">
    <property type="protein sequence ID" value="CEK60210.1"/>
    <property type="molecule type" value="Transcribed_RNA"/>
</dbReference>